<evidence type="ECO:0000259" key="9">
    <source>
        <dbReference type="PROSITE" id="PS50171"/>
    </source>
</evidence>
<dbReference type="GO" id="GO:0000398">
    <property type="term" value="P:mRNA splicing, via spliceosome"/>
    <property type="evidence" value="ECO:0007669"/>
    <property type="project" value="InterPro"/>
</dbReference>
<protein>
    <submittedName>
        <fullName evidence="10">WW domain-binding protein 4</fullName>
    </submittedName>
</protein>
<keyword evidence="11" id="KW-1185">Reference proteome</keyword>
<dbReference type="EMBL" id="KK115419">
    <property type="protein sequence ID" value="KFM65081.1"/>
    <property type="molecule type" value="Genomic_DNA"/>
</dbReference>
<evidence type="ECO:0000256" key="1">
    <source>
        <dbReference type="ARBA" id="ARBA00004123"/>
    </source>
</evidence>
<dbReference type="InterPro" id="IPR001202">
    <property type="entry name" value="WW_dom"/>
</dbReference>
<feature type="compositionally biased region" description="Basic and acidic residues" evidence="7">
    <location>
        <begin position="182"/>
        <end position="191"/>
    </location>
</feature>
<reference evidence="10 11" key="1">
    <citation type="submission" date="2013-11" db="EMBL/GenBank/DDBJ databases">
        <title>Genome sequencing of Stegodyphus mimosarum.</title>
        <authorList>
            <person name="Bechsgaard J."/>
        </authorList>
    </citation>
    <scope>NUCLEOTIDE SEQUENCE [LARGE SCALE GENOMIC DNA]</scope>
</reference>
<evidence type="ECO:0000256" key="4">
    <source>
        <dbReference type="ARBA" id="ARBA00022833"/>
    </source>
</evidence>
<feature type="domain" description="WW" evidence="8">
    <location>
        <begin position="141"/>
        <end position="168"/>
    </location>
</feature>
<keyword evidence="4" id="KW-0862">Zinc</keyword>
<gene>
    <name evidence="10" type="ORF">X975_01124</name>
</gene>
<evidence type="ECO:0000313" key="11">
    <source>
        <dbReference type="Proteomes" id="UP000054359"/>
    </source>
</evidence>
<dbReference type="PROSITE" id="PS50171">
    <property type="entry name" value="ZF_MATRIN"/>
    <property type="match status" value="1"/>
</dbReference>
<dbReference type="InterPro" id="IPR013085">
    <property type="entry name" value="U1-CZ_Znf_C2H2"/>
</dbReference>
<dbReference type="Gene3D" id="2.20.70.10">
    <property type="match status" value="1"/>
</dbReference>
<proteinExistence type="predicted"/>
<dbReference type="SMART" id="SM00451">
    <property type="entry name" value="ZnF_U1"/>
    <property type="match status" value="1"/>
</dbReference>
<evidence type="ECO:0000313" key="10">
    <source>
        <dbReference type="EMBL" id="KFM65081.1"/>
    </source>
</evidence>
<dbReference type="SUPFAM" id="SSF51045">
    <property type="entry name" value="WW domain"/>
    <property type="match status" value="1"/>
</dbReference>
<name>A0A087TIZ2_STEMI</name>
<keyword evidence="2" id="KW-0479">Metal-binding</keyword>
<evidence type="ECO:0000256" key="7">
    <source>
        <dbReference type="SAM" id="MobiDB-lite"/>
    </source>
</evidence>
<feature type="region of interest" description="Disordered" evidence="7">
    <location>
        <begin position="179"/>
        <end position="216"/>
    </location>
</feature>
<dbReference type="Pfam" id="PF06220">
    <property type="entry name" value="zf-U1"/>
    <property type="match status" value="1"/>
</dbReference>
<keyword evidence="5" id="KW-0539">Nucleus</keyword>
<dbReference type="GO" id="GO:0008270">
    <property type="term" value="F:zinc ion binding"/>
    <property type="evidence" value="ECO:0007669"/>
    <property type="project" value="UniProtKB-KW"/>
</dbReference>
<evidence type="ECO:0000259" key="8">
    <source>
        <dbReference type="PROSITE" id="PS50020"/>
    </source>
</evidence>
<dbReference type="OMA" id="IDPMRLE"/>
<dbReference type="PANTHER" id="PTHR13173:SF10">
    <property type="entry name" value="WW DOMAIN-BINDING PROTEIN 4"/>
    <property type="match status" value="1"/>
</dbReference>
<dbReference type="GO" id="GO:0003723">
    <property type="term" value="F:RNA binding"/>
    <property type="evidence" value="ECO:0007669"/>
    <property type="project" value="TreeGrafter"/>
</dbReference>
<dbReference type="CDD" id="cd00201">
    <property type="entry name" value="WW"/>
    <property type="match status" value="1"/>
</dbReference>
<keyword evidence="6" id="KW-0175">Coiled coil</keyword>
<dbReference type="PANTHER" id="PTHR13173">
    <property type="entry name" value="WW DOMAIN BINDING PROTEIN 4"/>
    <property type="match status" value="1"/>
</dbReference>
<dbReference type="InterPro" id="IPR036020">
    <property type="entry name" value="WW_dom_sf"/>
</dbReference>
<evidence type="ECO:0000256" key="3">
    <source>
        <dbReference type="ARBA" id="ARBA00022771"/>
    </source>
</evidence>
<dbReference type="SUPFAM" id="SSF57667">
    <property type="entry name" value="beta-beta-alpha zinc fingers"/>
    <property type="match status" value="1"/>
</dbReference>
<dbReference type="InterPro" id="IPR040023">
    <property type="entry name" value="WBP4"/>
</dbReference>
<sequence length="304" mass="35657">MSEYWKSLPRKFCETCKCWFADNKASIEFHERGKRHKENVQKRIHEIQKKGLKEYKKQKELEDEMDKIEKAALEAYEKDLQRSSGQQNSNLQQNLKSLDKQISVVEQKANIEKVINAALRKQENTSPENKTELVETPARKWYEAMTDEGYRYYWNIETSESRWDPPEESYVILEEQGIQNAENKETDKESPEDTPSLQNEENKDSNDVSSCAVGPQPRIDPYGQWVVVEHKEPVQYDLELPKLPENYVEVAIPVVKDEEPRLKFKEKTIGQLCDGDSNEEVTFKKRKFNSSCKKNARQRTIDDD</sequence>
<accession>A0A087TIZ2</accession>
<dbReference type="STRING" id="407821.A0A087TIZ2"/>
<evidence type="ECO:0000256" key="2">
    <source>
        <dbReference type="ARBA" id="ARBA00022723"/>
    </source>
</evidence>
<organism evidence="10 11">
    <name type="scientific">Stegodyphus mimosarum</name>
    <name type="common">African social velvet spider</name>
    <dbReference type="NCBI Taxonomy" id="407821"/>
    <lineage>
        <taxon>Eukaryota</taxon>
        <taxon>Metazoa</taxon>
        <taxon>Ecdysozoa</taxon>
        <taxon>Arthropoda</taxon>
        <taxon>Chelicerata</taxon>
        <taxon>Arachnida</taxon>
        <taxon>Araneae</taxon>
        <taxon>Araneomorphae</taxon>
        <taxon>Entelegynae</taxon>
        <taxon>Eresoidea</taxon>
        <taxon>Eresidae</taxon>
        <taxon>Stegodyphus</taxon>
    </lineage>
</organism>
<dbReference type="PROSITE" id="PS01159">
    <property type="entry name" value="WW_DOMAIN_1"/>
    <property type="match status" value="1"/>
</dbReference>
<dbReference type="GO" id="GO:0071011">
    <property type="term" value="C:precatalytic spliceosome"/>
    <property type="evidence" value="ECO:0007669"/>
    <property type="project" value="TreeGrafter"/>
</dbReference>
<dbReference type="PROSITE" id="PS50020">
    <property type="entry name" value="WW_DOMAIN_2"/>
    <property type="match status" value="1"/>
</dbReference>
<dbReference type="OrthoDB" id="191651at2759"/>
<evidence type="ECO:0000256" key="5">
    <source>
        <dbReference type="ARBA" id="ARBA00023242"/>
    </source>
</evidence>
<feature type="domain" description="Matrin-type" evidence="9">
    <location>
        <begin position="11"/>
        <end position="42"/>
    </location>
</feature>
<feature type="coiled-coil region" evidence="6">
    <location>
        <begin position="58"/>
        <end position="108"/>
    </location>
</feature>
<dbReference type="AlphaFoldDB" id="A0A087TIZ2"/>
<evidence type="ECO:0000256" key="6">
    <source>
        <dbReference type="SAM" id="Coils"/>
    </source>
</evidence>
<keyword evidence="3" id="KW-0863">Zinc-finger</keyword>
<dbReference type="SMART" id="SM00456">
    <property type="entry name" value="WW"/>
    <property type="match status" value="1"/>
</dbReference>
<comment type="subcellular location">
    <subcellularLocation>
        <location evidence="1">Nucleus</location>
    </subcellularLocation>
</comment>
<feature type="non-terminal residue" evidence="10">
    <location>
        <position position="304"/>
    </location>
</feature>
<dbReference type="Gene3D" id="3.30.160.60">
    <property type="entry name" value="Classic Zinc Finger"/>
    <property type="match status" value="1"/>
</dbReference>
<dbReference type="Proteomes" id="UP000054359">
    <property type="component" value="Unassembled WGS sequence"/>
</dbReference>
<dbReference type="InterPro" id="IPR003604">
    <property type="entry name" value="Matrin/U1-like-C_Znf_C2H2"/>
</dbReference>
<dbReference type="InterPro" id="IPR036236">
    <property type="entry name" value="Znf_C2H2_sf"/>
</dbReference>
<dbReference type="InterPro" id="IPR000690">
    <property type="entry name" value="Matrin/U1-C_Znf_C2H2"/>
</dbReference>